<gene>
    <name evidence="2" type="ORF">Tco_1043304</name>
</gene>
<feature type="compositionally biased region" description="Basic and acidic residues" evidence="1">
    <location>
        <begin position="1"/>
        <end position="10"/>
    </location>
</feature>
<evidence type="ECO:0000313" key="3">
    <source>
        <dbReference type="Proteomes" id="UP001151760"/>
    </source>
</evidence>
<organism evidence="2 3">
    <name type="scientific">Tanacetum coccineum</name>
    <dbReference type="NCBI Taxonomy" id="301880"/>
    <lineage>
        <taxon>Eukaryota</taxon>
        <taxon>Viridiplantae</taxon>
        <taxon>Streptophyta</taxon>
        <taxon>Embryophyta</taxon>
        <taxon>Tracheophyta</taxon>
        <taxon>Spermatophyta</taxon>
        <taxon>Magnoliopsida</taxon>
        <taxon>eudicotyledons</taxon>
        <taxon>Gunneridae</taxon>
        <taxon>Pentapetalae</taxon>
        <taxon>asterids</taxon>
        <taxon>campanulids</taxon>
        <taxon>Asterales</taxon>
        <taxon>Asteraceae</taxon>
        <taxon>Asteroideae</taxon>
        <taxon>Anthemideae</taxon>
        <taxon>Anthemidinae</taxon>
        <taxon>Tanacetum</taxon>
    </lineage>
</organism>
<evidence type="ECO:0000256" key="1">
    <source>
        <dbReference type="SAM" id="MobiDB-lite"/>
    </source>
</evidence>
<reference evidence="2" key="2">
    <citation type="submission" date="2022-01" db="EMBL/GenBank/DDBJ databases">
        <authorList>
            <person name="Yamashiro T."/>
            <person name="Shiraishi A."/>
            <person name="Satake H."/>
            <person name="Nakayama K."/>
        </authorList>
    </citation>
    <scope>NUCLEOTIDE SEQUENCE</scope>
</reference>
<accession>A0ABQ5GMZ1</accession>
<feature type="region of interest" description="Disordered" evidence="1">
    <location>
        <begin position="1"/>
        <end position="21"/>
    </location>
</feature>
<keyword evidence="3" id="KW-1185">Reference proteome</keyword>
<comment type="caution">
    <text evidence="2">The sequence shown here is derived from an EMBL/GenBank/DDBJ whole genome shotgun (WGS) entry which is preliminary data.</text>
</comment>
<proteinExistence type="predicted"/>
<sequence>MGPKGDDPKGQSRLVATHTRRGKHLVEWKGKQDLGEVNRERVDEWNEQGNDQGLELMGLEEAMGCREEPVNNQPRQAGTQSVHIRDNHHYTMVSTRENHNMYKLM</sequence>
<evidence type="ECO:0000313" key="2">
    <source>
        <dbReference type="EMBL" id="GJT76579.1"/>
    </source>
</evidence>
<dbReference type="Proteomes" id="UP001151760">
    <property type="component" value="Unassembled WGS sequence"/>
</dbReference>
<protein>
    <submittedName>
        <fullName evidence="2">Uncharacterized protein</fullName>
    </submittedName>
</protein>
<name>A0ABQ5GMZ1_9ASTR</name>
<reference evidence="2" key="1">
    <citation type="journal article" date="2022" name="Int. J. Mol. Sci.">
        <title>Draft Genome of Tanacetum Coccineum: Genomic Comparison of Closely Related Tanacetum-Family Plants.</title>
        <authorList>
            <person name="Yamashiro T."/>
            <person name="Shiraishi A."/>
            <person name="Nakayama K."/>
            <person name="Satake H."/>
        </authorList>
    </citation>
    <scope>NUCLEOTIDE SEQUENCE</scope>
</reference>
<dbReference type="EMBL" id="BQNB010018636">
    <property type="protein sequence ID" value="GJT76579.1"/>
    <property type="molecule type" value="Genomic_DNA"/>
</dbReference>